<dbReference type="GO" id="GO:0008622">
    <property type="term" value="C:epsilon DNA polymerase complex"/>
    <property type="evidence" value="ECO:0007669"/>
    <property type="project" value="InterPro"/>
</dbReference>
<dbReference type="FunFam" id="1.10.8.60:FF:000104">
    <property type="entry name" value="DNA polymerase epsilon subunit"/>
    <property type="match status" value="1"/>
</dbReference>
<dbReference type="PANTHER" id="PTHR12708:SF0">
    <property type="entry name" value="DNA POLYMERASE EPSILON SUBUNIT 2"/>
    <property type="match status" value="1"/>
</dbReference>
<sequence length="174" mass="19729">MAATTRKKVQRKFKIRGYTIKVEALDEILSFVSRFSDAEDDAIDLLLDELDNEPLNSSILGKEPVHRVVSLLLEAEAAADETHESPISTTNRSALRLIDAFLIPKFRYDPIRKVFYEHTGRLPIHGDGSAKAALYKDRYLLLLQRLSRDQHFSKPAFDTEISHFGSCEISPIQS</sequence>
<organism evidence="1 2">
    <name type="scientific">Liquidambar formosana</name>
    <name type="common">Formosan gum</name>
    <dbReference type="NCBI Taxonomy" id="63359"/>
    <lineage>
        <taxon>Eukaryota</taxon>
        <taxon>Viridiplantae</taxon>
        <taxon>Streptophyta</taxon>
        <taxon>Embryophyta</taxon>
        <taxon>Tracheophyta</taxon>
        <taxon>Spermatophyta</taxon>
        <taxon>Magnoliopsida</taxon>
        <taxon>eudicotyledons</taxon>
        <taxon>Gunneridae</taxon>
        <taxon>Pentapetalae</taxon>
        <taxon>Saxifragales</taxon>
        <taxon>Altingiaceae</taxon>
        <taxon>Liquidambar</taxon>
    </lineage>
</organism>
<dbReference type="GO" id="GO:0006261">
    <property type="term" value="P:DNA-templated DNA replication"/>
    <property type="evidence" value="ECO:0007669"/>
    <property type="project" value="InterPro"/>
</dbReference>
<keyword evidence="2" id="KW-1185">Reference proteome</keyword>
<dbReference type="AlphaFoldDB" id="A0AAP0RHR7"/>
<dbReference type="EMBL" id="JBBPBK010000009">
    <property type="protein sequence ID" value="KAK9278181.1"/>
    <property type="molecule type" value="Genomic_DNA"/>
</dbReference>
<comment type="caution">
    <text evidence="1">The sequence shown here is derived from an EMBL/GenBank/DDBJ whole genome shotgun (WGS) entry which is preliminary data.</text>
</comment>
<dbReference type="Gene3D" id="1.10.8.60">
    <property type="match status" value="1"/>
</dbReference>
<dbReference type="Proteomes" id="UP001415857">
    <property type="component" value="Unassembled WGS sequence"/>
</dbReference>
<dbReference type="GO" id="GO:0042276">
    <property type="term" value="P:error-prone translesion synthesis"/>
    <property type="evidence" value="ECO:0007669"/>
    <property type="project" value="TreeGrafter"/>
</dbReference>
<name>A0AAP0RHR7_LIQFO</name>
<accession>A0AAP0RHR7</accession>
<dbReference type="PANTHER" id="PTHR12708">
    <property type="entry name" value="DNA POLYMERASE EPSILON SUBUNIT B"/>
    <property type="match status" value="1"/>
</dbReference>
<protein>
    <recommendedName>
        <fullName evidence="3">DNA polymerase epsilon subunit B N-terminal domain-containing protein</fullName>
    </recommendedName>
</protein>
<gene>
    <name evidence="1" type="ORF">L1049_027741</name>
</gene>
<evidence type="ECO:0008006" key="3">
    <source>
        <dbReference type="Google" id="ProtNLM"/>
    </source>
</evidence>
<evidence type="ECO:0000313" key="1">
    <source>
        <dbReference type="EMBL" id="KAK9278181.1"/>
    </source>
</evidence>
<proteinExistence type="predicted"/>
<dbReference type="GO" id="GO:0003677">
    <property type="term" value="F:DNA binding"/>
    <property type="evidence" value="ECO:0007669"/>
    <property type="project" value="InterPro"/>
</dbReference>
<evidence type="ECO:0000313" key="2">
    <source>
        <dbReference type="Proteomes" id="UP001415857"/>
    </source>
</evidence>
<reference evidence="1 2" key="1">
    <citation type="journal article" date="2024" name="Plant J.">
        <title>Genome sequences and population genomics reveal climatic adaptation and genomic divergence between two closely related sweetgum species.</title>
        <authorList>
            <person name="Xu W.Q."/>
            <person name="Ren C.Q."/>
            <person name="Zhang X.Y."/>
            <person name="Comes H.P."/>
            <person name="Liu X.H."/>
            <person name="Li Y.G."/>
            <person name="Kettle C.J."/>
            <person name="Jalonen R."/>
            <person name="Gaisberger H."/>
            <person name="Ma Y.Z."/>
            <person name="Qiu Y.X."/>
        </authorList>
    </citation>
    <scope>NUCLEOTIDE SEQUENCE [LARGE SCALE GENOMIC DNA]</scope>
    <source>
        <strain evidence="1">Hangzhou</strain>
    </source>
</reference>
<dbReference type="InterPro" id="IPR016266">
    <property type="entry name" value="POLE2"/>
</dbReference>